<dbReference type="EMBL" id="BMWG01000003">
    <property type="protein sequence ID" value="GGZ23510.1"/>
    <property type="molecule type" value="Genomic_DNA"/>
</dbReference>
<name>A0A918PUM4_9ACTN</name>
<reference evidence="2" key="2">
    <citation type="submission" date="2020-09" db="EMBL/GenBank/DDBJ databases">
        <authorList>
            <person name="Sun Q."/>
            <person name="Ohkuma M."/>
        </authorList>
    </citation>
    <scope>NUCLEOTIDE SEQUENCE</scope>
    <source>
        <strain evidence="2">JCM 4988</strain>
    </source>
</reference>
<evidence type="ECO:0000313" key="3">
    <source>
        <dbReference type="Proteomes" id="UP000630936"/>
    </source>
</evidence>
<dbReference type="Proteomes" id="UP000630936">
    <property type="component" value="Unassembled WGS sequence"/>
</dbReference>
<proteinExistence type="predicted"/>
<protein>
    <submittedName>
        <fullName evidence="2">Uncharacterized protein</fullName>
    </submittedName>
</protein>
<evidence type="ECO:0000256" key="1">
    <source>
        <dbReference type="SAM" id="MobiDB-lite"/>
    </source>
</evidence>
<organism evidence="2 3">
    <name type="scientific">Streptomyces inusitatus</name>
    <dbReference type="NCBI Taxonomy" id="68221"/>
    <lineage>
        <taxon>Bacteria</taxon>
        <taxon>Bacillati</taxon>
        <taxon>Actinomycetota</taxon>
        <taxon>Actinomycetes</taxon>
        <taxon>Kitasatosporales</taxon>
        <taxon>Streptomycetaceae</taxon>
        <taxon>Streptomyces</taxon>
    </lineage>
</organism>
<comment type="caution">
    <text evidence="2">The sequence shown here is derived from an EMBL/GenBank/DDBJ whole genome shotgun (WGS) entry which is preliminary data.</text>
</comment>
<evidence type="ECO:0000313" key="2">
    <source>
        <dbReference type="EMBL" id="GGZ23510.1"/>
    </source>
</evidence>
<keyword evidence="3" id="KW-1185">Reference proteome</keyword>
<accession>A0A918PUM4</accession>
<reference evidence="2" key="1">
    <citation type="journal article" date="2014" name="Int. J. Syst. Evol. Microbiol.">
        <title>Complete genome sequence of Corynebacterium casei LMG S-19264T (=DSM 44701T), isolated from a smear-ripened cheese.</title>
        <authorList>
            <consortium name="US DOE Joint Genome Institute (JGI-PGF)"/>
            <person name="Walter F."/>
            <person name="Albersmeier A."/>
            <person name="Kalinowski J."/>
            <person name="Ruckert C."/>
        </authorList>
    </citation>
    <scope>NUCLEOTIDE SEQUENCE</scope>
    <source>
        <strain evidence="2">JCM 4988</strain>
    </source>
</reference>
<feature type="region of interest" description="Disordered" evidence="1">
    <location>
        <begin position="90"/>
        <end position="115"/>
    </location>
</feature>
<sequence>MTNHYIPTSQEPAMSVDLTAQRWMIRYSYAIKAANARDGRDGREVNTTYLNNGEEHLSPQEAAAAIARSFRHTGPFEDIEIWQEAPEARDARLANRRREEARDRAGMGWDMGGAN</sequence>
<dbReference type="AlphaFoldDB" id="A0A918PUM4"/>
<gene>
    <name evidence="2" type="ORF">GCM10010387_15880</name>
</gene>
<feature type="compositionally biased region" description="Basic and acidic residues" evidence="1">
    <location>
        <begin position="90"/>
        <end position="105"/>
    </location>
</feature>